<dbReference type="Gene3D" id="2.60.40.1090">
    <property type="entry name" value="Fimbrial-type adhesion domain"/>
    <property type="match status" value="1"/>
</dbReference>
<evidence type="ECO:0000313" key="5">
    <source>
        <dbReference type="EMBL" id="SAY44857.1"/>
    </source>
</evidence>
<dbReference type="GO" id="GO:0043709">
    <property type="term" value="P:cell adhesion involved in single-species biofilm formation"/>
    <property type="evidence" value="ECO:0007669"/>
    <property type="project" value="TreeGrafter"/>
</dbReference>
<dbReference type="InterPro" id="IPR000259">
    <property type="entry name" value="Adhesion_dom_fimbrial"/>
</dbReference>
<dbReference type="PANTHER" id="PTHR33420">
    <property type="entry name" value="FIMBRIAL SUBUNIT ELFA-RELATED"/>
    <property type="match status" value="1"/>
</dbReference>
<name>A0A1C3HIJ0_SERMA</name>
<dbReference type="PANTHER" id="PTHR33420:SF31">
    <property type="entry name" value="TYPE 1 FIMBRIN D-MANNOSE SPECIFIC ADHESIN"/>
    <property type="match status" value="1"/>
</dbReference>
<dbReference type="InterPro" id="IPR036937">
    <property type="entry name" value="Adhesion_dom_fimbrial_sf"/>
</dbReference>
<dbReference type="EMBL" id="LT575490">
    <property type="protein sequence ID" value="SAY44857.1"/>
    <property type="molecule type" value="Genomic_DNA"/>
</dbReference>
<dbReference type="GO" id="GO:0009289">
    <property type="term" value="C:pilus"/>
    <property type="evidence" value="ECO:0007669"/>
    <property type="project" value="UniProtKB-SubCell"/>
</dbReference>
<evidence type="ECO:0000256" key="3">
    <source>
        <dbReference type="ARBA" id="ARBA00023263"/>
    </source>
</evidence>
<dbReference type="InterPro" id="IPR050263">
    <property type="entry name" value="Bact_Fimbrial_Adh_Pro"/>
</dbReference>
<dbReference type="AlphaFoldDB" id="A0A1C3HIJ0"/>
<proteinExistence type="predicted"/>
<dbReference type="InterPro" id="IPR008966">
    <property type="entry name" value="Adhesion_dom_sf"/>
</dbReference>
<protein>
    <submittedName>
        <fullName evidence="5">Putative fimbrial-like protein ElfG</fullName>
    </submittedName>
</protein>
<gene>
    <name evidence="5" type="primary">elfG</name>
    <name evidence="5" type="ORF">PWN146_03576</name>
</gene>
<accession>A0A1C3HIJ0</accession>
<evidence type="ECO:0000256" key="1">
    <source>
        <dbReference type="ARBA" id="ARBA00004561"/>
    </source>
</evidence>
<sequence>MMATGISIQRGIIVGGLLACATFGAPQVEAAFGQCVPISGPHGFSFLFSPVLTDPSQNVVGRIIKNADGGNWNLPGSYRVKCECQTRTASYVTAKMLLSEPVFSSGGLTYYALNEYLGVASEVFVAGYRNEFIAAPFTNESNFKTDMDGDDESCASTPYNSGARGRIHLYFRRPFVGVTTIPSTRLVDTYVSVASGVKSDVPVSTISMSGTVTVPQSCEISPQTVTVDFGDILTSNIQTKGAMPPRFTPEERTLTLACRNISAGVKVSLSFRGEADGSMPEALKTSNRDIGVMIKDMQGNVIRPQSGRLPIDNFQYPNQSGSSRISIYPINTTGQLPAIGQFNATATIQAEIQ</sequence>
<dbReference type="Pfam" id="PF00419">
    <property type="entry name" value="Fimbrial"/>
    <property type="match status" value="1"/>
</dbReference>
<keyword evidence="2" id="KW-0732">Signal</keyword>
<evidence type="ECO:0000259" key="4">
    <source>
        <dbReference type="Pfam" id="PF00419"/>
    </source>
</evidence>
<evidence type="ECO:0000256" key="2">
    <source>
        <dbReference type="ARBA" id="ARBA00022729"/>
    </source>
</evidence>
<comment type="subcellular location">
    <subcellularLocation>
        <location evidence="1">Fimbrium</location>
    </subcellularLocation>
</comment>
<organism evidence="5">
    <name type="scientific">Serratia marcescens</name>
    <dbReference type="NCBI Taxonomy" id="615"/>
    <lineage>
        <taxon>Bacteria</taxon>
        <taxon>Pseudomonadati</taxon>
        <taxon>Pseudomonadota</taxon>
        <taxon>Gammaproteobacteria</taxon>
        <taxon>Enterobacterales</taxon>
        <taxon>Yersiniaceae</taxon>
        <taxon>Serratia</taxon>
    </lineage>
</organism>
<reference evidence="5" key="1">
    <citation type="submission" date="2016-05" db="EMBL/GenBank/DDBJ databases">
        <authorList>
            <person name="Cock P.J.A."/>
            <person name="Cock P.J.A."/>
        </authorList>
    </citation>
    <scope>NUCLEOTIDE SEQUENCE</scope>
    <source>
        <strain evidence="5">PWN146_assembly</strain>
    </source>
</reference>
<feature type="domain" description="Fimbrial-type adhesion" evidence="4">
    <location>
        <begin position="206"/>
        <end position="353"/>
    </location>
</feature>
<keyword evidence="3" id="KW-0281">Fimbrium</keyword>
<dbReference type="SUPFAM" id="SSF49401">
    <property type="entry name" value="Bacterial adhesins"/>
    <property type="match status" value="1"/>
</dbReference>